<accession>C5WYF5</accession>
<dbReference type="Pfam" id="PF14432">
    <property type="entry name" value="DYW_deaminase"/>
    <property type="match status" value="1"/>
</dbReference>
<keyword evidence="1" id="KW-0677">Repeat</keyword>
<dbReference type="eggNOG" id="KOG4197">
    <property type="taxonomic scope" value="Eukaryota"/>
</dbReference>
<sequence>MATVPSPPPSPSPRPPPRTAFSPRCTALQNPSAYMYHCQLLNGAPQGYASPRHARARPPRERELDLAASYAREIGACVRERRWGAACEAFASMRTAGAAPDRFLLPQVLRACAGLGAPRLASAAHALAAKGGAALAGDPVVGNAIVAIAHADAGELEEAFDLFEEMQESGVRPDVISWNTLVSGFARSGDLVAALHLFDEMRQRGVDPGVNSWNCIISGCVQNALYDEALEFFLEMCESERPDAVTVASILPACAGLQALGIGKQLHSYVLRCGIKINVYVGASLIALYSECGEFDDARVVFSTIQEKNVNVWNELVQSYIREGSMDKAWEAFDLMQEDGLEPDIVTYNSFIAAYAKVGQNEQAYELFSRMADVGLKPNVVSMNALICGLHRHGLYTDALEAFRYMQRSSDGKSKGWAFLDNCDPIQPTGTTITGVLSLLADLKLDRLGKEVHCYALKNGLASNIYISSKLVDLYGKIGDMTSAANVFQKIGNKNVVTWNSLMAAYKHNRMPEVTLKLLGEMFQSNLHPNLVTVHIALMSCGVTMALGYGRELHSYITKCWPGGYPTTLASALINMYGKCGNIEDARLVFKSTVPKDIAVWNAMMSCYLLHRMPMDIIDLFNYLEQSGIQPDHITFILLLSACKQEGLFEEAQSYFYNMEDVYGIKPSLKHYTCMVDIMGSAGLLAESLTLIQKMPLKPDACLWSTVLKACKLHSNLEIGEKAAKALFELEPHNPSNYMVLSNIYADTGLLDASEAVRDAMTEQGLHVDRQCSWLYNGTTVHSFEAGNLSHPAIDAILSTWKHLTVRMEQSRYSTEDIGPYYNVEVDPLSCHHTEKIAVCYGLISTYDHQPIRISKNFRMCMECHSSIKFISRDMNREIIVSDGCTYHHFKDGTCSCRDAW</sequence>
<dbReference type="OMA" id="FECTDEK"/>
<dbReference type="Proteomes" id="UP000000768">
    <property type="component" value="Chromosome 1"/>
</dbReference>
<dbReference type="InterPro" id="IPR046960">
    <property type="entry name" value="PPR_At4g14850-like_plant"/>
</dbReference>
<feature type="repeat" description="PPR" evidence="3">
    <location>
        <begin position="495"/>
        <end position="529"/>
    </location>
</feature>
<dbReference type="Pfam" id="PF13041">
    <property type="entry name" value="PPR_2"/>
    <property type="match status" value="2"/>
</dbReference>
<dbReference type="HOGENOM" id="CLU_005996_2_0_1"/>
<reference evidence="7" key="2">
    <citation type="journal article" date="2018" name="Plant J.">
        <title>The Sorghum bicolor reference genome: improved assembly, gene annotations, a transcriptome atlas, and signatures of genome organization.</title>
        <authorList>
            <person name="McCormick R.F."/>
            <person name="Truong S.K."/>
            <person name="Sreedasyam A."/>
            <person name="Jenkins J."/>
            <person name="Shu S."/>
            <person name="Sims D."/>
            <person name="Kennedy M."/>
            <person name="Amirebrahimi M."/>
            <person name="Weers B.D."/>
            <person name="McKinley B."/>
            <person name="Mattison A."/>
            <person name="Morishige D.T."/>
            <person name="Grimwood J."/>
            <person name="Schmutz J."/>
            <person name="Mullet J.E."/>
        </authorList>
    </citation>
    <scope>NUCLEOTIDE SEQUENCE [LARGE SCALE GENOMIC DNA]</scope>
    <source>
        <strain evidence="7">cv. BTx623</strain>
    </source>
</reference>
<dbReference type="Pfam" id="PF13812">
    <property type="entry name" value="PPR_3"/>
    <property type="match status" value="2"/>
</dbReference>
<dbReference type="InterPro" id="IPR046848">
    <property type="entry name" value="E_motif"/>
</dbReference>
<protein>
    <recommendedName>
        <fullName evidence="5">DYW domain-containing protein</fullName>
    </recommendedName>
</protein>
<evidence type="ECO:0000259" key="5">
    <source>
        <dbReference type="Pfam" id="PF14432"/>
    </source>
</evidence>
<evidence type="ECO:0000256" key="2">
    <source>
        <dbReference type="ARBA" id="ARBA00022946"/>
    </source>
</evidence>
<organism evidence="6 7">
    <name type="scientific">Sorghum bicolor</name>
    <name type="common">Sorghum</name>
    <name type="synonym">Sorghum vulgare</name>
    <dbReference type="NCBI Taxonomy" id="4558"/>
    <lineage>
        <taxon>Eukaryota</taxon>
        <taxon>Viridiplantae</taxon>
        <taxon>Streptophyta</taxon>
        <taxon>Embryophyta</taxon>
        <taxon>Tracheophyta</taxon>
        <taxon>Spermatophyta</taxon>
        <taxon>Magnoliopsida</taxon>
        <taxon>Liliopsida</taxon>
        <taxon>Poales</taxon>
        <taxon>Poaceae</taxon>
        <taxon>PACMAD clade</taxon>
        <taxon>Panicoideae</taxon>
        <taxon>Andropogonodae</taxon>
        <taxon>Andropogoneae</taxon>
        <taxon>Sorghinae</taxon>
        <taxon>Sorghum</taxon>
    </lineage>
</organism>
<feature type="repeat" description="PPR" evidence="3">
    <location>
        <begin position="209"/>
        <end position="243"/>
    </location>
</feature>
<feature type="domain" description="DYW" evidence="5">
    <location>
        <begin position="825"/>
        <end position="901"/>
    </location>
</feature>
<evidence type="ECO:0000256" key="3">
    <source>
        <dbReference type="PROSITE-ProRule" id="PRU00708"/>
    </source>
</evidence>
<dbReference type="NCBIfam" id="TIGR00756">
    <property type="entry name" value="PPR"/>
    <property type="match status" value="7"/>
</dbReference>
<name>C5WYF5_SORBI</name>
<keyword evidence="2" id="KW-0809">Transit peptide</keyword>
<dbReference type="FunFam" id="1.25.40.10:FF:001562">
    <property type="entry name" value="Pentatricopeptide repeat-containing protein"/>
    <property type="match status" value="1"/>
</dbReference>
<feature type="repeat" description="PPR" evidence="3">
    <location>
        <begin position="174"/>
        <end position="208"/>
    </location>
</feature>
<dbReference type="PROSITE" id="PS51375">
    <property type="entry name" value="PPR"/>
    <property type="match status" value="8"/>
</dbReference>
<dbReference type="GO" id="GO:0009451">
    <property type="term" value="P:RNA modification"/>
    <property type="evidence" value="ECO:0007669"/>
    <property type="project" value="InterPro"/>
</dbReference>
<dbReference type="InParanoid" id="C5WYF5"/>
<feature type="region of interest" description="Disordered" evidence="4">
    <location>
        <begin position="1"/>
        <end position="21"/>
    </location>
</feature>
<dbReference type="SUPFAM" id="SSF81901">
    <property type="entry name" value="HCP-like"/>
    <property type="match status" value="1"/>
</dbReference>
<dbReference type="PANTHER" id="PTHR47926">
    <property type="entry name" value="PENTATRICOPEPTIDE REPEAT-CONTAINING PROTEIN"/>
    <property type="match status" value="1"/>
</dbReference>
<dbReference type="GO" id="GO:0003723">
    <property type="term" value="F:RNA binding"/>
    <property type="evidence" value="ECO:0007669"/>
    <property type="project" value="InterPro"/>
</dbReference>
<feature type="repeat" description="PPR" evidence="3">
    <location>
        <begin position="309"/>
        <end position="343"/>
    </location>
</feature>
<feature type="compositionally biased region" description="Pro residues" evidence="4">
    <location>
        <begin position="1"/>
        <end position="18"/>
    </location>
</feature>
<gene>
    <name evidence="6" type="ORF">SORBI_3001G219700</name>
</gene>
<evidence type="ECO:0000256" key="4">
    <source>
        <dbReference type="SAM" id="MobiDB-lite"/>
    </source>
</evidence>
<dbReference type="Pfam" id="PF01535">
    <property type="entry name" value="PPR"/>
    <property type="match status" value="1"/>
</dbReference>
<dbReference type="InterPro" id="IPR011990">
    <property type="entry name" value="TPR-like_helical_dom_sf"/>
</dbReference>
<dbReference type="InterPro" id="IPR002885">
    <property type="entry name" value="PPR_rpt"/>
</dbReference>
<dbReference type="FunCoup" id="C5WYF5">
    <property type="interactions" value="49"/>
</dbReference>
<dbReference type="EMBL" id="CM000760">
    <property type="protein sequence ID" value="EER94078.3"/>
    <property type="molecule type" value="Genomic_DNA"/>
</dbReference>
<dbReference type="AlphaFoldDB" id="C5WYF5"/>
<proteinExistence type="predicted"/>
<dbReference type="PANTHER" id="PTHR47926:SF421">
    <property type="entry name" value="DYW DOMAIN-CONTAINING PROTEIN"/>
    <property type="match status" value="1"/>
</dbReference>
<dbReference type="Pfam" id="PF20431">
    <property type="entry name" value="E_motif"/>
    <property type="match status" value="1"/>
</dbReference>
<dbReference type="GO" id="GO:0008270">
    <property type="term" value="F:zinc ion binding"/>
    <property type="evidence" value="ECO:0007669"/>
    <property type="project" value="InterPro"/>
</dbReference>
<feature type="repeat" description="PPR" evidence="3">
    <location>
        <begin position="138"/>
        <end position="173"/>
    </location>
</feature>
<keyword evidence="7" id="KW-1185">Reference proteome</keyword>
<dbReference type="Gene3D" id="1.25.40.10">
    <property type="entry name" value="Tetratricopeptide repeat domain"/>
    <property type="match status" value="4"/>
</dbReference>
<dbReference type="Gramene" id="EER94078">
    <property type="protein sequence ID" value="EER94078"/>
    <property type="gene ID" value="SORBI_3001G219700"/>
</dbReference>
<dbReference type="InterPro" id="IPR032867">
    <property type="entry name" value="DYW_dom"/>
</dbReference>
<evidence type="ECO:0000256" key="1">
    <source>
        <dbReference type="ARBA" id="ARBA00022737"/>
    </source>
</evidence>
<reference evidence="6 7" key="1">
    <citation type="journal article" date="2009" name="Nature">
        <title>The Sorghum bicolor genome and the diversification of grasses.</title>
        <authorList>
            <person name="Paterson A.H."/>
            <person name="Bowers J.E."/>
            <person name="Bruggmann R."/>
            <person name="Dubchak I."/>
            <person name="Grimwood J."/>
            <person name="Gundlach H."/>
            <person name="Haberer G."/>
            <person name="Hellsten U."/>
            <person name="Mitros T."/>
            <person name="Poliakov A."/>
            <person name="Schmutz J."/>
            <person name="Spannagl M."/>
            <person name="Tang H."/>
            <person name="Wang X."/>
            <person name="Wicker T."/>
            <person name="Bharti A.K."/>
            <person name="Chapman J."/>
            <person name="Feltus F.A."/>
            <person name="Gowik U."/>
            <person name="Grigoriev I.V."/>
            <person name="Lyons E."/>
            <person name="Maher C.A."/>
            <person name="Martis M."/>
            <person name="Narechania A."/>
            <person name="Otillar R.P."/>
            <person name="Penning B.W."/>
            <person name="Salamov A.A."/>
            <person name="Wang Y."/>
            <person name="Zhang L."/>
            <person name="Carpita N.C."/>
            <person name="Freeling M."/>
            <person name="Gingle A.R."/>
            <person name="Hash C.T."/>
            <person name="Keller B."/>
            <person name="Klein P."/>
            <person name="Kresovich S."/>
            <person name="McCann M.C."/>
            <person name="Ming R."/>
            <person name="Peterson D.G."/>
            <person name="Mehboob-ur-Rahman"/>
            <person name="Ware D."/>
            <person name="Westhoff P."/>
            <person name="Mayer K.F."/>
            <person name="Messing J."/>
            <person name="Rokhsar D.S."/>
        </authorList>
    </citation>
    <scope>NUCLEOTIDE SEQUENCE [LARGE SCALE GENOMIC DNA]</scope>
    <source>
        <strain evidence="7">cv. BTx623</strain>
    </source>
</reference>
<dbReference type="FunFam" id="1.25.40.10:FF:000378">
    <property type="entry name" value="Pentatricopeptide repeat-containing protein mitochondrial"/>
    <property type="match status" value="1"/>
</dbReference>
<feature type="repeat" description="PPR" evidence="3">
    <location>
        <begin position="344"/>
        <end position="378"/>
    </location>
</feature>
<feature type="repeat" description="PPR" evidence="3">
    <location>
        <begin position="597"/>
        <end position="631"/>
    </location>
</feature>
<accession>C5WYG1</accession>
<evidence type="ECO:0000313" key="7">
    <source>
        <dbReference type="Proteomes" id="UP000000768"/>
    </source>
</evidence>
<feature type="repeat" description="PPR" evidence="3">
    <location>
        <begin position="379"/>
        <end position="409"/>
    </location>
</feature>
<evidence type="ECO:0000313" key="6">
    <source>
        <dbReference type="EMBL" id="EER94078.3"/>
    </source>
</evidence>